<dbReference type="Bgee" id="ENSCJAG00000064735">
    <property type="expression patterns" value="Expressed in heart and 5 other cell types or tissues"/>
</dbReference>
<keyword evidence="3" id="KW-1185">Reference proteome</keyword>
<evidence type="ECO:0000313" key="3">
    <source>
        <dbReference type="Proteomes" id="UP000008225"/>
    </source>
</evidence>
<name>A0A5F4VYG6_CALJA</name>
<dbReference type="OMA" id="TGACHSQ"/>
<dbReference type="PANTHER" id="PTHR12138">
    <property type="entry name" value="PRIMATE-EXPANDED PROTEIN FAMILY"/>
    <property type="match status" value="1"/>
</dbReference>
<dbReference type="InParanoid" id="A0A5F4VYG6"/>
<keyword evidence="1" id="KW-1133">Transmembrane helix</keyword>
<protein>
    <submittedName>
        <fullName evidence="2">Uncharacterized protein</fullName>
    </submittedName>
</protein>
<feature type="transmembrane region" description="Helical" evidence="1">
    <location>
        <begin position="51"/>
        <end position="71"/>
    </location>
</feature>
<accession>A0A5F4VYG6</accession>
<sequence length="104" mass="11725">LKQDCYYKYLTFFLRWSLTLSPRLECRGVISAHCNLSLPGSSNSHASASQVAWITGACHSQLILVFFFFFFNRDGVSPCWPGWSRSLDVMFSPPCSPKVLGLQV</sequence>
<keyword evidence="1" id="KW-0812">Transmembrane</keyword>
<evidence type="ECO:0000256" key="1">
    <source>
        <dbReference type="SAM" id="Phobius"/>
    </source>
</evidence>
<dbReference type="Proteomes" id="UP000008225">
    <property type="component" value="Chromosome 5"/>
</dbReference>
<dbReference type="GeneTree" id="ENSGT01150000286943"/>
<keyword evidence="1" id="KW-0472">Membrane</keyword>
<dbReference type="AlphaFoldDB" id="A0A5F4VYG6"/>
<organism evidence="2 3">
    <name type="scientific">Callithrix jacchus</name>
    <name type="common">White-tufted-ear marmoset</name>
    <name type="synonym">Simia Jacchus</name>
    <dbReference type="NCBI Taxonomy" id="9483"/>
    <lineage>
        <taxon>Eukaryota</taxon>
        <taxon>Metazoa</taxon>
        <taxon>Chordata</taxon>
        <taxon>Craniata</taxon>
        <taxon>Vertebrata</taxon>
        <taxon>Euteleostomi</taxon>
        <taxon>Mammalia</taxon>
        <taxon>Eutheria</taxon>
        <taxon>Euarchontoglires</taxon>
        <taxon>Primates</taxon>
        <taxon>Haplorrhini</taxon>
        <taxon>Platyrrhini</taxon>
        <taxon>Cebidae</taxon>
        <taxon>Callitrichinae</taxon>
        <taxon>Callithrix</taxon>
        <taxon>Callithrix</taxon>
    </lineage>
</organism>
<proteinExistence type="predicted"/>
<dbReference type="PANTHER" id="PTHR12138:SF162">
    <property type="entry name" value="CHROMOSOME UNDETERMINED SCAFFOLD_275, WHOLE GENOME SHOTGUN SEQUENCE"/>
    <property type="match status" value="1"/>
</dbReference>
<reference evidence="2" key="1">
    <citation type="submission" date="2009-03" db="EMBL/GenBank/DDBJ databases">
        <authorList>
            <person name="Warren W."/>
            <person name="Ye L."/>
            <person name="Minx P."/>
            <person name="Worley K."/>
            <person name="Gibbs R."/>
            <person name="Wilson R.K."/>
        </authorList>
    </citation>
    <scope>NUCLEOTIDE SEQUENCE [LARGE SCALE GENOMIC DNA]</scope>
</reference>
<evidence type="ECO:0000313" key="2">
    <source>
        <dbReference type="Ensembl" id="ENSCJAP00000070524.2"/>
    </source>
</evidence>
<dbReference type="Ensembl" id="ENSCJAT00000095916.2">
    <property type="protein sequence ID" value="ENSCJAP00000070524.2"/>
    <property type="gene ID" value="ENSCJAG00000064735.2"/>
</dbReference>
<reference evidence="2" key="3">
    <citation type="submission" date="2025-09" db="UniProtKB">
        <authorList>
            <consortium name="Ensembl"/>
        </authorList>
    </citation>
    <scope>IDENTIFICATION</scope>
</reference>
<reference evidence="2" key="2">
    <citation type="submission" date="2025-08" db="UniProtKB">
        <authorList>
            <consortium name="Ensembl"/>
        </authorList>
    </citation>
    <scope>IDENTIFICATION</scope>
</reference>